<dbReference type="EMBL" id="NRSH01000089">
    <property type="protein sequence ID" value="MBK1727014.1"/>
    <property type="molecule type" value="Genomic_DNA"/>
</dbReference>
<dbReference type="CDD" id="cd00056">
    <property type="entry name" value="ENDO3c"/>
    <property type="match status" value="1"/>
</dbReference>
<dbReference type="Gene3D" id="1.10.1670.10">
    <property type="entry name" value="Helix-hairpin-Helix base-excision DNA repair enzymes (C-terminal)"/>
    <property type="match status" value="1"/>
</dbReference>
<dbReference type="PANTHER" id="PTHR10359:SF19">
    <property type="entry name" value="DNA REPAIR GLYCOSYLASE MJ1434-RELATED"/>
    <property type="match status" value="1"/>
</dbReference>
<accession>A0ABS1EA75</accession>
<proteinExistence type="predicted"/>
<gene>
    <name evidence="6" type="ORF">CKO13_08255</name>
</gene>
<keyword evidence="6" id="KW-0540">Nuclease</keyword>
<sequence>MRGLLEALIAHHGRLDWWPAETAFEILVGAVLTQNTAWRNVERAVANLRAEALLDAEALLEAPAERVAAAIRPAGYFNVKAQRLRNLCRAYLEAGGLEGMRREETGPLRARLLAVQGVGRETADDILLYALERPVFVVDAYTRRILARLGWIAGDEGYEALRGAVEAALGPDPAAFNELHAQIVALGKETCRPRPRCRGCPLSGACAHAAGAAAGA</sequence>
<evidence type="ECO:0000256" key="3">
    <source>
        <dbReference type="ARBA" id="ARBA00023004"/>
    </source>
</evidence>
<dbReference type="InterPro" id="IPR011257">
    <property type="entry name" value="DNA_glycosylase"/>
</dbReference>
<dbReference type="InterPro" id="IPR023170">
    <property type="entry name" value="HhH_base_excis_C"/>
</dbReference>
<evidence type="ECO:0000259" key="5">
    <source>
        <dbReference type="SMART" id="SM00478"/>
    </source>
</evidence>
<keyword evidence="6" id="KW-0378">Hydrolase</keyword>
<dbReference type="Proteomes" id="UP000738126">
    <property type="component" value="Unassembled WGS sequence"/>
</dbReference>
<dbReference type="Gene3D" id="1.10.340.30">
    <property type="entry name" value="Hypothetical protein, domain 2"/>
    <property type="match status" value="1"/>
</dbReference>
<evidence type="ECO:0000256" key="2">
    <source>
        <dbReference type="ARBA" id="ARBA00022723"/>
    </source>
</evidence>
<evidence type="ECO:0000256" key="4">
    <source>
        <dbReference type="ARBA" id="ARBA00023014"/>
    </source>
</evidence>
<dbReference type="GO" id="GO:0004519">
    <property type="term" value="F:endonuclease activity"/>
    <property type="evidence" value="ECO:0007669"/>
    <property type="project" value="UniProtKB-KW"/>
</dbReference>
<dbReference type="Pfam" id="PF00730">
    <property type="entry name" value="HhH-GPD"/>
    <property type="match status" value="1"/>
</dbReference>
<dbReference type="PANTHER" id="PTHR10359">
    <property type="entry name" value="A/G-SPECIFIC ADENINE GLYCOSYLASE/ENDONUCLEASE III"/>
    <property type="match status" value="1"/>
</dbReference>
<dbReference type="SUPFAM" id="SSF48150">
    <property type="entry name" value="DNA-glycosylase"/>
    <property type="match status" value="1"/>
</dbReference>
<feature type="domain" description="HhH-GPD" evidence="5">
    <location>
        <begin position="32"/>
        <end position="189"/>
    </location>
</feature>
<reference evidence="6 7" key="1">
    <citation type="journal article" date="2020" name="Microorganisms">
        <title>Osmotic Adaptation and Compatible Solute Biosynthesis of Phototrophic Bacteria as Revealed from Genome Analyses.</title>
        <authorList>
            <person name="Imhoff J.F."/>
            <person name="Rahn T."/>
            <person name="Kunzel S."/>
            <person name="Keller A."/>
            <person name="Neulinger S.C."/>
        </authorList>
    </citation>
    <scope>NUCLEOTIDE SEQUENCE [LARGE SCALE GENOMIC DNA]</scope>
    <source>
        <strain evidence="6 7">DSM 15116</strain>
    </source>
</reference>
<keyword evidence="7" id="KW-1185">Reference proteome</keyword>
<name>A0ABS1EA75_9GAMM</name>
<keyword evidence="1" id="KW-0004">4Fe-4S</keyword>
<keyword evidence="2" id="KW-0479">Metal-binding</keyword>
<protein>
    <submittedName>
        <fullName evidence="6">Endonuclease</fullName>
    </submittedName>
</protein>
<dbReference type="InterPro" id="IPR003265">
    <property type="entry name" value="HhH-GPD_domain"/>
</dbReference>
<evidence type="ECO:0000313" key="7">
    <source>
        <dbReference type="Proteomes" id="UP000738126"/>
    </source>
</evidence>
<dbReference type="PIRSF" id="PIRSF001435">
    <property type="entry name" value="Nth"/>
    <property type="match status" value="1"/>
</dbReference>
<keyword evidence="4" id="KW-0411">Iron-sulfur</keyword>
<dbReference type="SMART" id="SM00478">
    <property type="entry name" value="ENDO3c"/>
    <property type="match status" value="1"/>
</dbReference>
<comment type="caution">
    <text evidence="6">The sequence shown here is derived from an EMBL/GenBank/DDBJ whole genome shotgun (WGS) entry which is preliminary data.</text>
</comment>
<evidence type="ECO:0000256" key="1">
    <source>
        <dbReference type="ARBA" id="ARBA00022485"/>
    </source>
</evidence>
<organism evidence="6 7">
    <name type="scientific">Halorhodospira neutriphila</name>
    <dbReference type="NCBI Taxonomy" id="168379"/>
    <lineage>
        <taxon>Bacteria</taxon>
        <taxon>Pseudomonadati</taxon>
        <taxon>Pseudomonadota</taxon>
        <taxon>Gammaproteobacteria</taxon>
        <taxon>Chromatiales</taxon>
        <taxon>Ectothiorhodospiraceae</taxon>
        <taxon>Halorhodospira</taxon>
    </lineage>
</organism>
<keyword evidence="3" id="KW-0408">Iron</keyword>
<keyword evidence="6" id="KW-0255">Endonuclease</keyword>
<evidence type="ECO:0000313" key="6">
    <source>
        <dbReference type="EMBL" id="MBK1727014.1"/>
    </source>
</evidence>